<comment type="caution">
    <text evidence="2">The sequence shown here is derived from an EMBL/GenBank/DDBJ whole genome shotgun (WGS) entry which is preliminary data.</text>
</comment>
<feature type="region of interest" description="Disordered" evidence="1">
    <location>
        <begin position="1"/>
        <end position="34"/>
    </location>
</feature>
<gene>
    <name evidence="2" type="ORF">EWB00_000851</name>
</gene>
<evidence type="ECO:0000256" key="1">
    <source>
        <dbReference type="SAM" id="MobiDB-lite"/>
    </source>
</evidence>
<reference evidence="2 3" key="1">
    <citation type="submission" date="2019-03" db="EMBL/GenBank/DDBJ databases">
        <title>An improved genome assembly of the fluke Schistosoma japonicum.</title>
        <authorList>
            <person name="Hu W."/>
            <person name="Luo F."/>
            <person name="Yin M."/>
            <person name="Mo X."/>
            <person name="Sun C."/>
            <person name="Wu Q."/>
            <person name="Zhu B."/>
            <person name="Xiang M."/>
            <person name="Wang J."/>
            <person name="Wang Y."/>
            <person name="Zhang T."/>
            <person name="Xu B."/>
            <person name="Zheng H."/>
            <person name="Feng Z."/>
        </authorList>
    </citation>
    <scope>NUCLEOTIDE SEQUENCE [LARGE SCALE GENOMIC DNA]</scope>
    <source>
        <strain evidence="2">HuSjv2</strain>
        <tissue evidence="2">Worms</tissue>
    </source>
</reference>
<name>A0A4Z2CKT4_SCHJA</name>
<accession>A0A4Z2CKT4</accession>
<proteinExistence type="predicted"/>
<dbReference type="EMBL" id="SKCS01001287">
    <property type="protein sequence ID" value="TNN04624.1"/>
    <property type="molecule type" value="Genomic_DNA"/>
</dbReference>
<protein>
    <submittedName>
        <fullName evidence="2">Uncharacterized protein</fullName>
    </submittedName>
</protein>
<organism evidence="2 3">
    <name type="scientific">Schistosoma japonicum</name>
    <name type="common">Blood fluke</name>
    <dbReference type="NCBI Taxonomy" id="6182"/>
    <lineage>
        <taxon>Eukaryota</taxon>
        <taxon>Metazoa</taxon>
        <taxon>Spiralia</taxon>
        <taxon>Lophotrochozoa</taxon>
        <taxon>Platyhelminthes</taxon>
        <taxon>Trematoda</taxon>
        <taxon>Digenea</taxon>
        <taxon>Strigeidida</taxon>
        <taxon>Schistosomatoidea</taxon>
        <taxon>Schistosomatidae</taxon>
        <taxon>Schistosoma</taxon>
    </lineage>
</organism>
<evidence type="ECO:0000313" key="3">
    <source>
        <dbReference type="Proteomes" id="UP000311919"/>
    </source>
</evidence>
<dbReference type="Proteomes" id="UP000311919">
    <property type="component" value="Unassembled WGS sequence"/>
</dbReference>
<sequence>MPREQQGHGHNILLSSKFALNTPDTRQKKNARRSQILAKSAGEILVTHGFASANASSAVHVTIIAASSI</sequence>
<evidence type="ECO:0000313" key="2">
    <source>
        <dbReference type="EMBL" id="TNN04624.1"/>
    </source>
</evidence>
<keyword evidence="3" id="KW-1185">Reference proteome</keyword>
<dbReference type="AlphaFoldDB" id="A0A4Z2CKT4"/>